<dbReference type="GO" id="GO:0009001">
    <property type="term" value="F:serine O-acetyltransferase activity"/>
    <property type="evidence" value="ECO:0007669"/>
    <property type="project" value="UniProtKB-EC"/>
</dbReference>
<evidence type="ECO:0000256" key="2">
    <source>
        <dbReference type="ARBA" id="ARBA00022679"/>
    </source>
</evidence>
<keyword evidence="1" id="KW-0028">Amino-acid biosynthesis</keyword>
<evidence type="ECO:0000256" key="1">
    <source>
        <dbReference type="ARBA" id="ARBA00022605"/>
    </source>
</evidence>
<dbReference type="InterPro" id="IPR011004">
    <property type="entry name" value="Trimer_LpxA-like_sf"/>
</dbReference>
<dbReference type="EC" id="2.3.1.30" evidence="4"/>
<dbReference type="InterPro" id="IPR042122">
    <property type="entry name" value="Ser_AcTrfase_N_sf"/>
</dbReference>
<keyword evidence="2 4" id="KW-0808">Transferase</keyword>
<keyword evidence="3 4" id="KW-0012">Acyltransferase</keyword>
<sequence>MKRLKIREKEEIVAAAACNTDVRPAQGHFSTIPPIVRKLTAGFASGKWSSHNEPVPIPSKEEVEAIVLQARQILFPGYFTEMILSPESLEYYLGQKLSSFYENLARQISSAIRHDCFRQNQACSKCGERSYQIASACINALPEIKDLLELDIQATLIGDPAATNADEVIFSYPGFFAILVYRLANRLVDLGVPIIPRIMSEYAYSITSIDIHPGAQIGNSFFIDHGAGVVVGATTEIGNRVRVYQGVTLGALSLPRNAGVKLRDTKRHPTIEDDVILYANATILGGSTVIGARSIIGGNVWLTESVGPDTKVLLKQPELVYIGKKQAKADGNV</sequence>
<name>A0A3B0VJE2_9ZZZZ</name>
<evidence type="ECO:0000256" key="3">
    <source>
        <dbReference type="ARBA" id="ARBA00023315"/>
    </source>
</evidence>
<dbReference type="EMBL" id="UOEY01000068">
    <property type="protein sequence ID" value="VAW39152.1"/>
    <property type="molecule type" value="Genomic_DNA"/>
</dbReference>
<evidence type="ECO:0000313" key="4">
    <source>
        <dbReference type="EMBL" id="VAW39152.1"/>
    </source>
</evidence>
<dbReference type="GO" id="GO:0008652">
    <property type="term" value="P:amino acid biosynthetic process"/>
    <property type="evidence" value="ECO:0007669"/>
    <property type="project" value="UniProtKB-KW"/>
</dbReference>
<reference evidence="4" key="1">
    <citation type="submission" date="2018-06" db="EMBL/GenBank/DDBJ databases">
        <authorList>
            <person name="Zhirakovskaya E."/>
        </authorList>
    </citation>
    <scope>NUCLEOTIDE SEQUENCE</scope>
</reference>
<dbReference type="Gene3D" id="2.160.10.10">
    <property type="entry name" value="Hexapeptide repeat proteins"/>
    <property type="match status" value="1"/>
</dbReference>
<protein>
    <submittedName>
        <fullName evidence="4">Serine acetyltransferase</fullName>
        <ecNumber evidence="4">2.3.1.30</ecNumber>
    </submittedName>
</protein>
<dbReference type="CDD" id="cd03354">
    <property type="entry name" value="LbH_SAT"/>
    <property type="match status" value="1"/>
</dbReference>
<dbReference type="Gene3D" id="1.10.3130.10">
    <property type="entry name" value="serine acetyltransferase, domain 1"/>
    <property type="match status" value="1"/>
</dbReference>
<dbReference type="PANTHER" id="PTHR42811">
    <property type="entry name" value="SERINE ACETYLTRANSFERASE"/>
    <property type="match status" value="1"/>
</dbReference>
<accession>A0A3B0VJE2</accession>
<proteinExistence type="predicted"/>
<dbReference type="InterPro" id="IPR045304">
    <property type="entry name" value="LbH_SAT"/>
</dbReference>
<dbReference type="AlphaFoldDB" id="A0A3B0VJE2"/>
<organism evidence="4">
    <name type="scientific">hydrothermal vent metagenome</name>
    <dbReference type="NCBI Taxonomy" id="652676"/>
    <lineage>
        <taxon>unclassified sequences</taxon>
        <taxon>metagenomes</taxon>
        <taxon>ecological metagenomes</taxon>
    </lineage>
</organism>
<gene>
    <name evidence="4" type="ORF">MNBD_DELTA04-335</name>
</gene>
<dbReference type="SUPFAM" id="SSF51161">
    <property type="entry name" value="Trimeric LpxA-like enzymes"/>
    <property type="match status" value="1"/>
</dbReference>